<accession>A0ABQ8QI84</accession>
<evidence type="ECO:0000256" key="2">
    <source>
        <dbReference type="SAM" id="Phobius"/>
    </source>
</evidence>
<feature type="compositionally biased region" description="Polar residues" evidence="1">
    <location>
        <begin position="104"/>
        <end position="118"/>
    </location>
</feature>
<feature type="transmembrane region" description="Helical" evidence="2">
    <location>
        <begin position="281"/>
        <end position="301"/>
    </location>
</feature>
<keyword evidence="4" id="KW-1185">Reference proteome</keyword>
<organism evidence="3 4">
    <name type="scientific">Lentinula boryana</name>
    <dbReference type="NCBI Taxonomy" id="40481"/>
    <lineage>
        <taxon>Eukaryota</taxon>
        <taxon>Fungi</taxon>
        <taxon>Dikarya</taxon>
        <taxon>Basidiomycota</taxon>
        <taxon>Agaricomycotina</taxon>
        <taxon>Agaricomycetes</taxon>
        <taxon>Agaricomycetidae</taxon>
        <taxon>Agaricales</taxon>
        <taxon>Marasmiineae</taxon>
        <taxon>Omphalotaceae</taxon>
        <taxon>Lentinula</taxon>
    </lineage>
</organism>
<feature type="compositionally biased region" description="Low complexity" evidence="1">
    <location>
        <begin position="66"/>
        <end position="79"/>
    </location>
</feature>
<feature type="region of interest" description="Disordered" evidence="1">
    <location>
        <begin position="64"/>
        <end position="170"/>
    </location>
</feature>
<protein>
    <submittedName>
        <fullName evidence="3">Uncharacterized protein</fullName>
    </submittedName>
</protein>
<dbReference type="EMBL" id="MU790561">
    <property type="protein sequence ID" value="KAJ3998314.1"/>
    <property type="molecule type" value="Genomic_DNA"/>
</dbReference>
<evidence type="ECO:0000313" key="4">
    <source>
        <dbReference type="Proteomes" id="UP001163828"/>
    </source>
</evidence>
<comment type="caution">
    <text evidence="3">The sequence shown here is derived from an EMBL/GenBank/DDBJ whole genome shotgun (WGS) entry which is preliminary data.</text>
</comment>
<feature type="region of interest" description="Disordered" evidence="1">
    <location>
        <begin position="1"/>
        <end position="29"/>
    </location>
</feature>
<dbReference type="Proteomes" id="UP001163828">
    <property type="component" value="Unassembled WGS sequence"/>
</dbReference>
<gene>
    <name evidence="3" type="ORF">F5050DRAFT_1253404</name>
</gene>
<name>A0ABQ8QI84_9AGAR</name>
<evidence type="ECO:0000256" key="1">
    <source>
        <dbReference type="SAM" id="MobiDB-lite"/>
    </source>
</evidence>
<sequence>MQSAPTYSSPAGRKKPHCRKCGLPMKGHRKSECYGATERFESVFPDGKGLAGSDGEKKDLICFKQSSSSPSRVTRASSRVGQNLPTSDKGESPVVQPIIGAPSKGQTNLKLKSKQFSASRDGDVGDKTVINQEDTSSFFDQEEKPVSTPSDIESSSNAKARRSSAIVDTDEEVELPSPKAFIYASSDFLELGEAGTAVRDRILKNDEGKSYHAGVFYTPTPVPNSQSYAYKEWVVVGRGEGAEALVKHVIRLADSQSVLRNRAPGSFIVGNELEIVEGPRVLTIPQLLFGTCVAVLLFMYIHGDGSHFLRDRFFGW</sequence>
<keyword evidence="2" id="KW-0472">Membrane</keyword>
<keyword evidence="2" id="KW-1133">Transmembrane helix</keyword>
<keyword evidence="2" id="KW-0812">Transmembrane</keyword>
<feature type="compositionally biased region" description="Polar residues" evidence="1">
    <location>
        <begin position="129"/>
        <end position="139"/>
    </location>
</feature>
<reference evidence="3" key="1">
    <citation type="submission" date="2022-08" db="EMBL/GenBank/DDBJ databases">
        <authorList>
            <consortium name="DOE Joint Genome Institute"/>
            <person name="Min B."/>
            <person name="Riley R."/>
            <person name="Sierra-Patev S."/>
            <person name="Naranjo-Ortiz M."/>
            <person name="Looney B."/>
            <person name="Konkel Z."/>
            <person name="Slot J.C."/>
            <person name="Sakamoto Y."/>
            <person name="Steenwyk J.L."/>
            <person name="Rokas A."/>
            <person name="Carro J."/>
            <person name="Camarero S."/>
            <person name="Ferreira P."/>
            <person name="Molpeceres G."/>
            <person name="Ruiz-Duenas F.J."/>
            <person name="Serrano A."/>
            <person name="Henrissat B."/>
            <person name="Drula E."/>
            <person name="Hughes K.W."/>
            <person name="Mata J.L."/>
            <person name="Ishikawa N.K."/>
            <person name="Vargas-Isla R."/>
            <person name="Ushijima S."/>
            <person name="Smith C.A."/>
            <person name="Ahrendt S."/>
            <person name="Andreopoulos W."/>
            <person name="He G."/>
            <person name="Labutti K."/>
            <person name="Lipzen A."/>
            <person name="Ng V."/>
            <person name="Sandor L."/>
            <person name="Barry K."/>
            <person name="Martinez A.T."/>
            <person name="Xiao Y."/>
            <person name="Gibbons J.G."/>
            <person name="Terashima K."/>
            <person name="Hibbett D.S."/>
            <person name="Grigoriev I.V."/>
        </authorList>
    </citation>
    <scope>NUCLEOTIDE SEQUENCE</scope>
    <source>
        <strain evidence="3">TFB10827</strain>
    </source>
</reference>
<evidence type="ECO:0000313" key="3">
    <source>
        <dbReference type="EMBL" id="KAJ3998314.1"/>
    </source>
</evidence>
<proteinExistence type="predicted"/>